<dbReference type="GO" id="GO:0004386">
    <property type="term" value="F:helicase activity"/>
    <property type="evidence" value="ECO:0007669"/>
    <property type="project" value="UniProtKB-KW"/>
</dbReference>
<dbReference type="AlphaFoldDB" id="A0A0U2IG09"/>
<feature type="non-terminal residue" evidence="1">
    <location>
        <position position="113"/>
    </location>
</feature>
<reference evidence="1" key="1">
    <citation type="journal article" date="2015" name="Sci. Rep.">
        <title>Spliced leader RNA trans-splicing discovered in copepods.</title>
        <authorList>
            <person name="Yang F."/>
            <person name="Xu D."/>
            <person name="Zhuang Y."/>
            <person name="Yi X."/>
            <person name="Huang Y."/>
            <person name="Chen H."/>
            <person name="Lin S."/>
            <person name="Campbell D.A."/>
            <person name="Sturm N.R."/>
            <person name="Liu G."/>
            <person name="Zhang H."/>
        </authorList>
    </citation>
    <scope>NUCLEOTIDE SEQUENCE</scope>
</reference>
<proteinExistence type="evidence at transcript level"/>
<keyword evidence="1" id="KW-0067">ATP-binding</keyword>
<keyword evidence="1" id="KW-0547">Nucleotide-binding</keyword>
<sequence length="113" mass="12980">MGDPTLTWVNDRLHDMLNISDRSISEFLLGLCRKSDSPEAFLDKIRDTETIDVNDSVKSFAGELWARIPREMSVGEKRKLENRRKMEAAVELAKKNKSFALVESDHEEDLTIK</sequence>
<name>A0A0U2IG09_ACAPC</name>
<keyword evidence="1" id="KW-0347">Helicase</keyword>
<dbReference type="EMBL" id="KT754169">
    <property type="protein sequence ID" value="ALS04003.1"/>
    <property type="molecule type" value="mRNA"/>
</dbReference>
<keyword evidence="1" id="KW-0378">Hydrolase</keyword>
<evidence type="ECO:0000313" key="1">
    <source>
        <dbReference type="EMBL" id="ALS04003.1"/>
    </source>
</evidence>
<protein>
    <submittedName>
        <fullName evidence="1">Putative pre-mRNA-splicing factor ATP-dependent RNA helicase DHX16-like protein</fullName>
    </submittedName>
</protein>
<organism evidence="1">
    <name type="scientific">Acartia pacifica</name>
    <name type="common">Copepod</name>
    <dbReference type="NCBI Taxonomy" id="335913"/>
    <lineage>
        <taxon>Eukaryota</taxon>
        <taxon>Metazoa</taxon>
        <taxon>Ecdysozoa</taxon>
        <taxon>Arthropoda</taxon>
        <taxon>Crustacea</taxon>
        <taxon>Multicrustacea</taxon>
        <taxon>Hexanauplia</taxon>
        <taxon>Copepoda</taxon>
        <taxon>Calanoida</taxon>
        <taxon>Acartiidae</taxon>
        <taxon>Acartia</taxon>
    </lineage>
</organism>
<accession>A0A0U2IG09</accession>